<dbReference type="PANTHER" id="PTHR43877">
    <property type="entry name" value="AMINOALKYLPHOSPHONATE N-ACETYLTRANSFERASE-RELATED-RELATED"/>
    <property type="match status" value="1"/>
</dbReference>
<evidence type="ECO:0000256" key="2">
    <source>
        <dbReference type="ARBA" id="ARBA00023315"/>
    </source>
</evidence>
<evidence type="ECO:0000313" key="4">
    <source>
        <dbReference type="EMBL" id="UOA15975.1"/>
    </source>
</evidence>
<dbReference type="PROSITE" id="PS51186">
    <property type="entry name" value="GNAT"/>
    <property type="match status" value="1"/>
</dbReference>
<protein>
    <recommendedName>
        <fullName evidence="3">N-acetyltransferase domain-containing protein</fullName>
    </recommendedName>
</protein>
<evidence type="ECO:0000259" key="3">
    <source>
        <dbReference type="PROSITE" id="PS51186"/>
    </source>
</evidence>
<dbReference type="Pfam" id="PF00583">
    <property type="entry name" value="Acetyltransf_1"/>
    <property type="match status" value="1"/>
</dbReference>
<feature type="domain" description="N-acetyltransferase" evidence="3">
    <location>
        <begin position="5"/>
        <end position="144"/>
    </location>
</feature>
<keyword evidence="2" id="KW-0012">Acyltransferase</keyword>
<proteinExistence type="predicted"/>
<sequence>MNEEITYHILTFQNASQLENSDIFDNSLDPEQFYAFLADPGHEMVFAAIGTQIVGMASGNVMLHPDKQPAFFINEVGVSENFQRRGIATSLCELLMNVAREKGCQGIWLATESDNIEARGLYRRLNARETSGVIVYDWGGVMDD</sequence>
<accession>A0ABY3ZPB0</accession>
<name>A0ABY3ZPB0_9RHOB</name>
<organism evidence="4 5">
    <name type="scientific">Sulfitobacter dubius</name>
    <dbReference type="NCBI Taxonomy" id="218673"/>
    <lineage>
        <taxon>Bacteria</taxon>
        <taxon>Pseudomonadati</taxon>
        <taxon>Pseudomonadota</taxon>
        <taxon>Alphaproteobacteria</taxon>
        <taxon>Rhodobacterales</taxon>
        <taxon>Roseobacteraceae</taxon>
        <taxon>Sulfitobacter</taxon>
    </lineage>
</organism>
<dbReference type="InterPro" id="IPR000182">
    <property type="entry name" value="GNAT_dom"/>
</dbReference>
<keyword evidence="1" id="KW-0808">Transferase</keyword>
<keyword evidence="5" id="KW-1185">Reference proteome</keyword>
<gene>
    <name evidence="4" type="ORF">DSM109990_02828</name>
</gene>
<dbReference type="CDD" id="cd04301">
    <property type="entry name" value="NAT_SF"/>
    <property type="match status" value="1"/>
</dbReference>
<dbReference type="Proteomes" id="UP000831019">
    <property type="component" value="Chromosome"/>
</dbReference>
<dbReference type="InterPro" id="IPR016181">
    <property type="entry name" value="Acyl_CoA_acyltransferase"/>
</dbReference>
<dbReference type="InterPro" id="IPR050832">
    <property type="entry name" value="Bact_Acetyltransf"/>
</dbReference>
<dbReference type="EMBL" id="CP085144">
    <property type="protein sequence ID" value="UOA15975.1"/>
    <property type="molecule type" value="Genomic_DNA"/>
</dbReference>
<evidence type="ECO:0000256" key="1">
    <source>
        <dbReference type="ARBA" id="ARBA00022679"/>
    </source>
</evidence>
<dbReference type="SUPFAM" id="SSF55729">
    <property type="entry name" value="Acyl-CoA N-acyltransferases (Nat)"/>
    <property type="match status" value="1"/>
</dbReference>
<evidence type="ECO:0000313" key="5">
    <source>
        <dbReference type="Proteomes" id="UP000831019"/>
    </source>
</evidence>
<reference evidence="5" key="1">
    <citation type="journal article" date="2022" name="Microorganisms">
        <title>Beyond the ABCs#Discovery of Three New Plasmid Types in Rhodobacterales (RepQ, RepY, RepW).</title>
        <authorList>
            <person name="Freese H.M."/>
            <person name="Ringel V."/>
            <person name="Overmann J."/>
            <person name="Petersen J."/>
        </authorList>
    </citation>
    <scope>NUCLEOTIDE SEQUENCE [LARGE SCALE GENOMIC DNA]</scope>
    <source>
        <strain evidence="5">DSM 109990</strain>
    </source>
</reference>
<dbReference type="Gene3D" id="3.40.630.30">
    <property type="match status" value="1"/>
</dbReference>